<evidence type="ECO:0000313" key="7">
    <source>
        <dbReference type="Proteomes" id="UP000215509"/>
    </source>
</evidence>
<keyword evidence="3" id="KW-0479">Metal-binding</keyword>
<name>A0A229UVX4_9BACL</name>
<keyword evidence="7" id="KW-1185">Reference proteome</keyword>
<dbReference type="Pfam" id="PF04405">
    <property type="entry name" value="ScdA_N"/>
    <property type="match status" value="1"/>
</dbReference>
<comment type="caution">
    <text evidence="6">The sequence shown here is derived from an EMBL/GenBank/DDBJ whole genome shotgun (WGS) entry which is preliminary data.</text>
</comment>
<dbReference type="AlphaFoldDB" id="A0A229UVX4"/>
<dbReference type="InterPro" id="IPR019903">
    <property type="entry name" value="RIC_family"/>
</dbReference>
<evidence type="ECO:0000256" key="4">
    <source>
        <dbReference type="ARBA" id="ARBA00023004"/>
    </source>
</evidence>
<dbReference type="PANTHER" id="PTHR36438:SF1">
    <property type="entry name" value="IRON-SULFUR CLUSTER REPAIR PROTEIN YTFE"/>
    <property type="match status" value="1"/>
</dbReference>
<dbReference type="EMBL" id="NMQW01000004">
    <property type="protein sequence ID" value="OXM87564.1"/>
    <property type="molecule type" value="Genomic_DNA"/>
</dbReference>
<dbReference type="Gene3D" id="1.20.120.520">
    <property type="entry name" value="nmb1532 protein domain like"/>
    <property type="match status" value="1"/>
</dbReference>
<evidence type="ECO:0000256" key="3">
    <source>
        <dbReference type="ARBA" id="ARBA00022723"/>
    </source>
</evidence>
<dbReference type="RefSeq" id="WP_094013639.1">
    <property type="nucleotide sequence ID" value="NZ_NMQW01000004.1"/>
</dbReference>
<proteinExistence type="predicted"/>
<gene>
    <name evidence="6" type="primary">ric</name>
    <name evidence="6" type="ORF">CF651_04360</name>
</gene>
<evidence type="ECO:0000256" key="2">
    <source>
        <dbReference type="ARBA" id="ARBA00022490"/>
    </source>
</evidence>
<reference evidence="6 7" key="1">
    <citation type="submission" date="2017-07" db="EMBL/GenBank/DDBJ databases">
        <title>Genome sequencing and assembly of Paenibacillus rigui.</title>
        <authorList>
            <person name="Mayilraj S."/>
        </authorList>
    </citation>
    <scope>NUCLEOTIDE SEQUENCE [LARGE SCALE GENOMIC DNA]</scope>
    <source>
        <strain evidence="6 7">JCM 16352</strain>
    </source>
</reference>
<dbReference type="OrthoDB" id="9797132at2"/>
<evidence type="ECO:0000256" key="1">
    <source>
        <dbReference type="ARBA" id="ARBA00004496"/>
    </source>
</evidence>
<organism evidence="6 7">
    <name type="scientific">Paenibacillus rigui</name>
    <dbReference type="NCBI Taxonomy" id="554312"/>
    <lineage>
        <taxon>Bacteria</taxon>
        <taxon>Bacillati</taxon>
        <taxon>Bacillota</taxon>
        <taxon>Bacilli</taxon>
        <taxon>Bacillales</taxon>
        <taxon>Paenibacillaceae</taxon>
        <taxon>Paenibacillus</taxon>
    </lineage>
</organism>
<sequence length="228" mass="26430">MEINIQLTDRVGDIVMNYPRTAEVFKEYRIDFCCGGNKALLQVIRDQAIEGEALLQSLSNAAVSPAAEAINWNERSSSQLIDYIVRTHHGYVRSELPPLNEYVKKVARVHGSHHPELIQVQQWFEALRREMEHHMEKEEREAFPAVIAYEKDPTEEKKERLSAVLNTLEREHEGSGHLLKQIRGVTHDYKLPDDACTTFRLTYLKLEALEADMFQHIHLENNILFQRA</sequence>
<dbReference type="Proteomes" id="UP000215509">
    <property type="component" value="Unassembled WGS sequence"/>
</dbReference>
<accession>A0A229UVX4</accession>
<keyword evidence="4" id="KW-0408">Iron</keyword>
<comment type="subcellular location">
    <subcellularLocation>
        <location evidence="1">Cytoplasm</location>
    </subcellularLocation>
</comment>
<evidence type="ECO:0000259" key="5">
    <source>
        <dbReference type="Pfam" id="PF01814"/>
    </source>
</evidence>
<dbReference type="NCBIfam" id="TIGR03652">
    <property type="entry name" value="FeS_repair_RIC"/>
    <property type="match status" value="1"/>
</dbReference>
<dbReference type="InterPro" id="IPR012312">
    <property type="entry name" value="Hemerythrin-like"/>
</dbReference>
<dbReference type="GO" id="GO:0046872">
    <property type="term" value="F:metal ion binding"/>
    <property type="evidence" value="ECO:0007669"/>
    <property type="project" value="UniProtKB-KW"/>
</dbReference>
<dbReference type="PANTHER" id="PTHR36438">
    <property type="entry name" value="IRON-SULFUR CLUSTER REPAIR PROTEIN YTFE"/>
    <property type="match status" value="1"/>
</dbReference>
<evidence type="ECO:0000313" key="6">
    <source>
        <dbReference type="EMBL" id="OXM87564.1"/>
    </source>
</evidence>
<dbReference type="GO" id="GO:0005737">
    <property type="term" value="C:cytoplasm"/>
    <property type="evidence" value="ECO:0007669"/>
    <property type="project" value="UniProtKB-SubCell"/>
</dbReference>
<feature type="domain" description="Hemerythrin-like" evidence="5">
    <location>
        <begin position="82"/>
        <end position="227"/>
    </location>
</feature>
<protein>
    <submittedName>
        <fullName evidence="6">Iron-sulfur cluster repair di-iron protein</fullName>
    </submittedName>
</protein>
<dbReference type="Pfam" id="PF01814">
    <property type="entry name" value="Hemerythrin"/>
    <property type="match status" value="1"/>
</dbReference>
<keyword evidence="2" id="KW-0963">Cytoplasm</keyword>